<comment type="subcellular location">
    <subcellularLocation>
        <location evidence="1">Membrane</location>
        <topology evidence="1">Multi-pass membrane protein</topology>
    </subcellularLocation>
</comment>
<dbReference type="AlphaFoldDB" id="A0A5A9NWQ3"/>
<evidence type="ECO:0000313" key="11">
    <source>
        <dbReference type="EMBL" id="KAA0714038.1"/>
    </source>
</evidence>
<evidence type="ECO:0000256" key="8">
    <source>
        <dbReference type="PIRSR" id="PIRSR600175-1"/>
    </source>
</evidence>
<dbReference type="GO" id="GO:0015293">
    <property type="term" value="F:symporter activity"/>
    <property type="evidence" value="ECO:0007669"/>
    <property type="project" value="UniProtKB-KW"/>
</dbReference>
<proteinExistence type="predicted"/>
<feature type="transmembrane region" description="Helical" evidence="10">
    <location>
        <begin position="98"/>
        <end position="117"/>
    </location>
</feature>
<dbReference type="GO" id="GO:0005886">
    <property type="term" value="C:plasma membrane"/>
    <property type="evidence" value="ECO:0007669"/>
    <property type="project" value="InterPro"/>
</dbReference>
<feature type="transmembrane region" description="Helical" evidence="10">
    <location>
        <begin position="246"/>
        <end position="267"/>
    </location>
</feature>
<keyword evidence="2" id="KW-0813">Transport</keyword>
<keyword evidence="7" id="KW-0325">Glycoprotein</keyword>
<dbReference type="InterPro" id="IPR002438">
    <property type="entry name" value="Neutral_aa_SLC6"/>
</dbReference>
<feature type="transmembrane region" description="Helical" evidence="10">
    <location>
        <begin position="279"/>
        <end position="300"/>
    </location>
</feature>
<evidence type="ECO:0000256" key="10">
    <source>
        <dbReference type="SAM" id="Phobius"/>
    </source>
</evidence>
<dbReference type="GO" id="GO:0008021">
    <property type="term" value="C:synaptic vesicle"/>
    <property type="evidence" value="ECO:0007669"/>
    <property type="project" value="TreeGrafter"/>
</dbReference>
<gene>
    <name evidence="11" type="ORF">E1301_Tti017505</name>
</gene>
<evidence type="ECO:0000256" key="7">
    <source>
        <dbReference type="ARBA" id="ARBA00023180"/>
    </source>
</evidence>
<evidence type="ECO:0000256" key="5">
    <source>
        <dbReference type="ARBA" id="ARBA00022989"/>
    </source>
</evidence>
<keyword evidence="6 10" id="KW-0472">Membrane</keyword>
<dbReference type="GO" id="GO:0015816">
    <property type="term" value="P:glycine transport"/>
    <property type="evidence" value="ECO:0007669"/>
    <property type="project" value="TreeGrafter"/>
</dbReference>
<dbReference type="InterPro" id="IPR037272">
    <property type="entry name" value="SNS_sf"/>
</dbReference>
<keyword evidence="8" id="KW-0915">Sodium</keyword>
<evidence type="ECO:0000256" key="6">
    <source>
        <dbReference type="ARBA" id="ARBA00023136"/>
    </source>
</evidence>
<dbReference type="PANTHER" id="PTHR11616">
    <property type="entry name" value="SODIUM/CHLORIDE DEPENDENT TRANSPORTER"/>
    <property type="match status" value="1"/>
</dbReference>
<keyword evidence="8" id="KW-0479">Metal-binding</keyword>
<keyword evidence="5 10" id="KW-1133">Transmembrane helix</keyword>
<dbReference type="SUPFAM" id="SSF161070">
    <property type="entry name" value="SNF-like"/>
    <property type="match status" value="1"/>
</dbReference>
<dbReference type="InterPro" id="IPR000175">
    <property type="entry name" value="Na/ntran_symport"/>
</dbReference>
<feature type="transmembrane region" description="Helical" evidence="10">
    <location>
        <begin position="546"/>
        <end position="571"/>
    </location>
</feature>
<sequence length="660" mass="73251">MPKGSKVTQREHSNEHVTESVADLLALEAPMDYKTSQMSMNMAGGGPPPISKPDISPDLEDGRAYLVPYFILLILIGIPLFFLELAVGQRIRRGSIGVWNYVYPRLGGIGVSSLMSASKSGLLGGYNELMHKRRNVVEPECEKSSATTYFWYRETLNITSTIADSGGLNWRMTLSLLAAWFIVCLAVIKGIQSSGKVMYFSSLFPYVVLFCFLVRGMFLKGAVDGIAHMFTPKLEIMLEPQVWREAATQVFFALGLGFGGVIAFSSYNKIDNNCHFDAVLVSVINFMTSILATLVVFAVLGFKANIMNEKCVVENAEKILGYLNSNVLSPDLIPPHVNFSHLTSSDYAEMYGVIKIVKEDTFEQMGLEQCLLEDELNKAEAMTHFPGSPFWSVMFFFMLINLGLGSMIGTMTGITTPILDTFKIRKEFLTVGCCIVAFFCGLLFVQRSGNYFVAMFDDYSAGLPLTIVVILENISVAWIYGTKRFMQDLEDMLGFRPYAVYFYLWKYVSPVCLLILISATIVEMAITAPGYNAWVQELAAERFQSYPPWALVMCFSLIFVAMLPLPLVFIARHYNWLPDGSNKLSVSYRKSLAKEASNLEDETRFILGKNPSEAPSPMPGHRAYLGPGSSSPVELITNSTSISGYGSSYQTNPAPPKSES</sequence>
<feature type="binding site" evidence="8">
    <location>
        <position position="406"/>
    </location>
    <ligand>
        <name>Na(+)</name>
        <dbReference type="ChEBI" id="CHEBI:29101"/>
        <label>1</label>
    </ligand>
</feature>
<dbReference type="Pfam" id="PF00209">
    <property type="entry name" value="SNF"/>
    <property type="match status" value="2"/>
</dbReference>
<dbReference type="GO" id="GO:0015820">
    <property type="term" value="P:L-leucine transport"/>
    <property type="evidence" value="ECO:0007669"/>
    <property type="project" value="TreeGrafter"/>
</dbReference>
<dbReference type="PROSITE" id="PS50267">
    <property type="entry name" value="NA_NEUROTRAN_SYMP_3"/>
    <property type="match status" value="1"/>
</dbReference>
<reference evidence="11 12" key="1">
    <citation type="journal article" date="2019" name="Mol. Ecol. Resour.">
        <title>Chromosome-level genome assembly of Triplophysa tibetana, a fish adapted to the harsh high-altitude environment of the Tibetan Plateau.</title>
        <authorList>
            <person name="Yang X."/>
            <person name="Liu H."/>
            <person name="Ma Z."/>
            <person name="Zou Y."/>
            <person name="Zou M."/>
            <person name="Mao Y."/>
            <person name="Li X."/>
            <person name="Wang H."/>
            <person name="Chen T."/>
            <person name="Wang W."/>
            <person name="Yang R."/>
        </authorList>
    </citation>
    <scope>NUCLEOTIDE SEQUENCE [LARGE SCALE GENOMIC DNA]</scope>
    <source>
        <strain evidence="11">TTIB1903HZAU</strain>
        <tissue evidence="11">Muscle</tissue>
    </source>
</reference>
<keyword evidence="4" id="KW-0769">Symport</keyword>
<keyword evidence="12" id="KW-1185">Reference proteome</keyword>
<evidence type="ECO:0000256" key="4">
    <source>
        <dbReference type="ARBA" id="ARBA00022847"/>
    </source>
</evidence>
<comment type="caution">
    <text evidence="11">The sequence shown here is derived from an EMBL/GenBank/DDBJ whole genome shotgun (WGS) entry which is preliminary data.</text>
</comment>
<feature type="transmembrane region" description="Helical" evidence="10">
    <location>
        <begin position="428"/>
        <end position="447"/>
    </location>
</feature>
<feature type="binding site" evidence="8">
    <location>
        <position position="285"/>
    </location>
    <ligand>
        <name>Na(+)</name>
        <dbReference type="ChEBI" id="CHEBI:29101"/>
        <label>1</label>
    </ligand>
</feature>
<name>A0A5A9NWQ3_9TELE</name>
<dbReference type="EMBL" id="SOYY01000012">
    <property type="protein sequence ID" value="KAA0714038.1"/>
    <property type="molecule type" value="Genomic_DNA"/>
</dbReference>
<organism evidence="11 12">
    <name type="scientific">Triplophysa tibetana</name>
    <dbReference type="NCBI Taxonomy" id="1572043"/>
    <lineage>
        <taxon>Eukaryota</taxon>
        <taxon>Metazoa</taxon>
        <taxon>Chordata</taxon>
        <taxon>Craniata</taxon>
        <taxon>Vertebrata</taxon>
        <taxon>Euteleostomi</taxon>
        <taxon>Actinopterygii</taxon>
        <taxon>Neopterygii</taxon>
        <taxon>Teleostei</taxon>
        <taxon>Ostariophysi</taxon>
        <taxon>Cypriniformes</taxon>
        <taxon>Nemacheilidae</taxon>
        <taxon>Triplophysa</taxon>
    </lineage>
</organism>
<dbReference type="GO" id="GO:0035725">
    <property type="term" value="P:sodium ion transmembrane transport"/>
    <property type="evidence" value="ECO:0007669"/>
    <property type="project" value="TreeGrafter"/>
</dbReference>
<feature type="transmembrane region" description="Helical" evidence="10">
    <location>
        <begin position="203"/>
        <end position="226"/>
    </location>
</feature>
<feature type="transmembrane region" description="Helical" evidence="10">
    <location>
        <begin position="501"/>
        <end position="526"/>
    </location>
</feature>
<protein>
    <submittedName>
        <fullName evidence="11">Sodium-dependent neutral amino acid transporter SLC6A17</fullName>
    </submittedName>
</protein>
<dbReference type="PRINTS" id="PR00176">
    <property type="entry name" value="NANEUSMPORT"/>
</dbReference>
<feature type="binding site" evidence="8">
    <location>
        <position position="402"/>
    </location>
    <ligand>
        <name>Na(+)</name>
        <dbReference type="ChEBI" id="CHEBI:29101"/>
        <label>1</label>
    </ligand>
</feature>
<evidence type="ECO:0000256" key="3">
    <source>
        <dbReference type="ARBA" id="ARBA00022692"/>
    </source>
</evidence>
<feature type="transmembrane region" description="Helical" evidence="10">
    <location>
        <begin position="390"/>
        <end position="416"/>
    </location>
</feature>
<feature type="compositionally biased region" description="Polar residues" evidence="9">
    <location>
        <begin position="628"/>
        <end position="652"/>
    </location>
</feature>
<dbReference type="GO" id="GO:0032328">
    <property type="term" value="P:alanine transport"/>
    <property type="evidence" value="ECO:0007669"/>
    <property type="project" value="TreeGrafter"/>
</dbReference>
<evidence type="ECO:0000256" key="9">
    <source>
        <dbReference type="SAM" id="MobiDB-lite"/>
    </source>
</evidence>
<feature type="transmembrane region" description="Helical" evidence="10">
    <location>
        <begin position="459"/>
        <end position="480"/>
    </location>
</feature>
<dbReference type="GO" id="GO:0046872">
    <property type="term" value="F:metal ion binding"/>
    <property type="evidence" value="ECO:0007669"/>
    <property type="project" value="UniProtKB-KW"/>
</dbReference>
<dbReference type="Proteomes" id="UP000324632">
    <property type="component" value="Chromosome 12"/>
</dbReference>
<feature type="transmembrane region" description="Helical" evidence="10">
    <location>
        <begin position="66"/>
        <end position="86"/>
    </location>
</feature>
<evidence type="ECO:0000256" key="2">
    <source>
        <dbReference type="ARBA" id="ARBA00022448"/>
    </source>
</evidence>
<feature type="transmembrane region" description="Helical" evidence="10">
    <location>
        <begin position="172"/>
        <end position="191"/>
    </location>
</feature>
<dbReference type="GO" id="GO:0015824">
    <property type="term" value="P:proline transport"/>
    <property type="evidence" value="ECO:0007669"/>
    <property type="project" value="TreeGrafter"/>
</dbReference>
<accession>A0A5A9NWQ3</accession>
<evidence type="ECO:0000256" key="1">
    <source>
        <dbReference type="ARBA" id="ARBA00004141"/>
    </source>
</evidence>
<dbReference type="PANTHER" id="PTHR11616:SF102">
    <property type="entry name" value="SODIUM-DEPENDENT NEUTRAL AMINO ACID TRANSPORTER SLC6A17"/>
    <property type="match status" value="1"/>
</dbReference>
<keyword evidence="3 10" id="KW-0812">Transmembrane</keyword>
<evidence type="ECO:0000313" key="12">
    <source>
        <dbReference type="Proteomes" id="UP000324632"/>
    </source>
</evidence>
<dbReference type="PRINTS" id="PR01206">
    <property type="entry name" value="ORPHTRNSPORT"/>
</dbReference>
<feature type="region of interest" description="Disordered" evidence="9">
    <location>
        <begin position="609"/>
        <end position="660"/>
    </location>
</feature>